<dbReference type="SUPFAM" id="SSF57667">
    <property type="entry name" value="beta-beta-alpha zinc fingers"/>
    <property type="match status" value="3"/>
</dbReference>
<evidence type="ECO:0000256" key="3">
    <source>
        <dbReference type="ARBA" id="ARBA00022771"/>
    </source>
</evidence>
<keyword evidence="1" id="KW-0479">Metal-binding</keyword>
<evidence type="ECO:0000313" key="5">
    <source>
        <dbReference type="EnsemblMetazoa" id="AAEL024448-PA"/>
    </source>
</evidence>
<dbReference type="EnsemblMetazoa" id="AAEL024448-RA">
    <property type="protein sequence ID" value="AAEL024448-PA"/>
    <property type="gene ID" value="AAEL024448"/>
</dbReference>
<dbReference type="PROSITE" id="PS00028">
    <property type="entry name" value="ZINC_FINGER_C2H2_1"/>
    <property type="match status" value="5"/>
</dbReference>
<dbReference type="Proteomes" id="UP000008820">
    <property type="component" value="Chromosome 2"/>
</dbReference>
<dbReference type="GO" id="GO:0008270">
    <property type="term" value="F:zinc ion binding"/>
    <property type="evidence" value="ECO:0007669"/>
    <property type="project" value="UniProtKB-UniRule"/>
</dbReference>
<dbReference type="Gene3D" id="3.40.1800.20">
    <property type="match status" value="1"/>
</dbReference>
<evidence type="ECO:0000313" key="6">
    <source>
        <dbReference type="Proteomes" id="UP000008820"/>
    </source>
</evidence>
<dbReference type="PANTHER" id="PTHR24379">
    <property type="entry name" value="KRAB AND ZINC FINGER DOMAIN-CONTAINING"/>
    <property type="match status" value="1"/>
</dbReference>
<sequence length="306" mass="35706">MQEVCRLCFNKLESEVDTMLLSQNKTYVRLVKELLCIEILEDSSRDCFMCSTCRQLLHKFSRFKNMCQENDTIFRNQYKITSTILEKVSGNDCRDEHNLLSNSNEVKLEIENHDFDPGPPDEKCNKKLNSKKMYSKAPYTRCGKLISKNNMAAHMGTHQACRITYPCGHCEKVYTDANNLKKHINTHTKSAIYRCGICAKSFDRTDTLSKHKKVMHSEERNHVCTVCNKGFALKQSLTQHLKSAHSNTKTKECKECGMLFKFNNELKMHMIKHTKERQHPCPMCSKQFSRTYYLNVHIKRIHSCDR</sequence>
<dbReference type="Gene3D" id="3.30.160.60">
    <property type="entry name" value="Classic Zinc Finger"/>
    <property type="match status" value="5"/>
</dbReference>
<keyword evidence="6" id="KW-1185">Reference proteome</keyword>
<dbReference type="FunFam" id="3.30.160.60:FF:000446">
    <property type="entry name" value="Zinc finger protein"/>
    <property type="match status" value="1"/>
</dbReference>
<evidence type="ECO:0000256" key="2">
    <source>
        <dbReference type="ARBA" id="ARBA00022737"/>
    </source>
</evidence>
<dbReference type="Pfam" id="PF07776">
    <property type="entry name" value="zf-AD"/>
    <property type="match status" value="1"/>
</dbReference>
<dbReference type="SMART" id="SM00355">
    <property type="entry name" value="ZnF_C2H2"/>
    <property type="match status" value="5"/>
</dbReference>
<dbReference type="SMART" id="SM00868">
    <property type="entry name" value="zf-AD"/>
    <property type="match status" value="1"/>
</dbReference>
<name>A0A6I8U5G1_AEDAE</name>
<dbReference type="InterPro" id="IPR013087">
    <property type="entry name" value="Znf_C2H2_type"/>
</dbReference>
<protein>
    <submittedName>
        <fullName evidence="5">Uncharacterized protein</fullName>
    </submittedName>
</protein>
<organism evidence="5 6">
    <name type="scientific">Aedes aegypti</name>
    <name type="common">Yellowfever mosquito</name>
    <name type="synonym">Culex aegypti</name>
    <dbReference type="NCBI Taxonomy" id="7159"/>
    <lineage>
        <taxon>Eukaryota</taxon>
        <taxon>Metazoa</taxon>
        <taxon>Ecdysozoa</taxon>
        <taxon>Arthropoda</taxon>
        <taxon>Hexapoda</taxon>
        <taxon>Insecta</taxon>
        <taxon>Pterygota</taxon>
        <taxon>Neoptera</taxon>
        <taxon>Endopterygota</taxon>
        <taxon>Diptera</taxon>
        <taxon>Nematocera</taxon>
        <taxon>Culicoidea</taxon>
        <taxon>Culicidae</taxon>
        <taxon>Culicinae</taxon>
        <taxon>Aedini</taxon>
        <taxon>Aedes</taxon>
        <taxon>Stegomyia</taxon>
    </lineage>
</organism>
<dbReference type="OrthoDB" id="8117106at2759"/>
<gene>
    <name evidence="5" type="primary">5564235</name>
</gene>
<dbReference type="SUPFAM" id="SSF57716">
    <property type="entry name" value="Glucocorticoid receptor-like (DNA-binding domain)"/>
    <property type="match status" value="1"/>
</dbReference>
<dbReference type="InterPro" id="IPR036236">
    <property type="entry name" value="Znf_C2H2_sf"/>
</dbReference>
<keyword evidence="3" id="KW-0863">Zinc-finger</keyword>
<dbReference type="PROSITE" id="PS51915">
    <property type="entry name" value="ZAD"/>
    <property type="match status" value="1"/>
</dbReference>
<accession>A0A6I8U5G1</accession>
<evidence type="ECO:0000256" key="1">
    <source>
        <dbReference type="ARBA" id="ARBA00022723"/>
    </source>
</evidence>
<dbReference type="Pfam" id="PF00096">
    <property type="entry name" value="zf-C2H2"/>
    <property type="match status" value="4"/>
</dbReference>
<dbReference type="PROSITE" id="PS50157">
    <property type="entry name" value="ZINC_FINGER_C2H2_2"/>
    <property type="match status" value="5"/>
</dbReference>
<dbReference type="PANTHER" id="PTHR24379:SF121">
    <property type="entry name" value="C2H2-TYPE DOMAIN-CONTAINING PROTEIN"/>
    <property type="match status" value="1"/>
</dbReference>
<reference evidence="5" key="2">
    <citation type="submission" date="2020-05" db="UniProtKB">
        <authorList>
            <consortium name="EnsemblMetazoa"/>
        </authorList>
    </citation>
    <scope>IDENTIFICATION</scope>
    <source>
        <strain evidence="5">LVP_AGWG</strain>
    </source>
</reference>
<dbReference type="InParanoid" id="A0A6I8U5G1"/>
<dbReference type="Pfam" id="PF13912">
    <property type="entry name" value="zf-C2H2_6"/>
    <property type="match status" value="1"/>
</dbReference>
<dbReference type="InterPro" id="IPR012934">
    <property type="entry name" value="Znf_AD"/>
</dbReference>
<keyword evidence="4" id="KW-0862">Zinc</keyword>
<reference evidence="5 6" key="1">
    <citation type="submission" date="2017-06" db="EMBL/GenBank/DDBJ databases">
        <title>Aedes aegypti genome working group (AGWG) sequencing and assembly.</title>
        <authorList>
            <consortium name="Aedes aegypti Genome Working Group (AGWG)"/>
            <person name="Matthews B.J."/>
        </authorList>
    </citation>
    <scope>NUCLEOTIDE SEQUENCE [LARGE SCALE GENOMIC DNA]</scope>
    <source>
        <strain evidence="5 6">LVP_AGWG</strain>
    </source>
</reference>
<evidence type="ECO:0000256" key="4">
    <source>
        <dbReference type="ARBA" id="ARBA00022833"/>
    </source>
</evidence>
<proteinExistence type="predicted"/>
<keyword evidence="2" id="KW-0677">Repeat</keyword>
<dbReference type="GO" id="GO:0005634">
    <property type="term" value="C:nucleus"/>
    <property type="evidence" value="ECO:0007669"/>
    <property type="project" value="InterPro"/>
</dbReference>
<dbReference type="AlphaFoldDB" id="A0A6I8U5G1"/>